<dbReference type="Gene3D" id="1.10.530.10">
    <property type="match status" value="1"/>
</dbReference>
<dbReference type="InterPro" id="IPR008258">
    <property type="entry name" value="Transglycosylase_SLT_dom_1"/>
</dbReference>
<dbReference type="InterPro" id="IPR018392">
    <property type="entry name" value="LysM"/>
</dbReference>
<protein>
    <recommendedName>
        <fullName evidence="1">LysM domain-containing protein</fullName>
    </recommendedName>
</protein>
<dbReference type="CDD" id="cd00118">
    <property type="entry name" value="LysM"/>
    <property type="match status" value="1"/>
</dbReference>
<sequence length="251" mass="29333">IGFWQFMRDTGRRYGLTINQHIDERRNLFASTRAAIRYLKDLHEKLGSWTLAAAAYNMGEQGVEAEILEQGTDEYYNLYLHIETQRFIFRILSVKLILSNPERYGFYLSEDDCYPPLEFDRIHLNGYQDIPIRIIARAAKTHFKVIKDLNPEIRGHYLTKGSHTILIPKGSAKDFSSRFQDLFKRLVETKKESVYIVKKGDNLSLIADRFNVPLVALLIWNKLDLKAYIYPGDRLIIYKKEVKAVETHESK</sequence>
<dbReference type="Gene3D" id="3.10.350.10">
    <property type="entry name" value="LysM domain"/>
    <property type="match status" value="1"/>
</dbReference>
<gene>
    <name evidence="2" type="ORF">S12H4_17671</name>
</gene>
<feature type="domain" description="LysM" evidence="1">
    <location>
        <begin position="193"/>
        <end position="237"/>
    </location>
</feature>
<feature type="non-terminal residue" evidence="2">
    <location>
        <position position="1"/>
    </location>
</feature>
<organism evidence="2">
    <name type="scientific">marine sediment metagenome</name>
    <dbReference type="NCBI Taxonomy" id="412755"/>
    <lineage>
        <taxon>unclassified sequences</taxon>
        <taxon>metagenomes</taxon>
        <taxon>ecological metagenomes</taxon>
    </lineage>
</organism>
<reference evidence="2" key="1">
    <citation type="journal article" date="2014" name="Front. Microbiol.">
        <title>High frequency of phylogenetically diverse reductive dehalogenase-homologous genes in deep subseafloor sedimentary metagenomes.</title>
        <authorList>
            <person name="Kawai M."/>
            <person name="Futagami T."/>
            <person name="Toyoda A."/>
            <person name="Takaki Y."/>
            <person name="Nishi S."/>
            <person name="Hori S."/>
            <person name="Arai W."/>
            <person name="Tsubouchi T."/>
            <person name="Morono Y."/>
            <person name="Uchiyama I."/>
            <person name="Ito T."/>
            <person name="Fujiyama A."/>
            <person name="Inagaki F."/>
            <person name="Takami H."/>
        </authorList>
    </citation>
    <scope>NUCLEOTIDE SEQUENCE</scope>
    <source>
        <strain evidence="2">Expedition CK06-06</strain>
    </source>
</reference>
<comment type="caution">
    <text evidence="2">The sequence shown here is derived from an EMBL/GenBank/DDBJ whole genome shotgun (WGS) entry which is preliminary data.</text>
</comment>
<dbReference type="CDD" id="cd16894">
    <property type="entry name" value="MltD-like"/>
    <property type="match status" value="1"/>
</dbReference>
<dbReference type="AlphaFoldDB" id="X1S0D8"/>
<evidence type="ECO:0000259" key="1">
    <source>
        <dbReference type="PROSITE" id="PS51782"/>
    </source>
</evidence>
<dbReference type="InterPro" id="IPR023346">
    <property type="entry name" value="Lysozyme-like_dom_sf"/>
</dbReference>
<name>X1S0D8_9ZZZZ</name>
<evidence type="ECO:0000313" key="2">
    <source>
        <dbReference type="EMBL" id="GAI86452.1"/>
    </source>
</evidence>
<dbReference type="EMBL" id="BARW01008660">
    <property type="protein sequence ID" value="GAI86452.1"/>
    <property type="molecule type" value="Genomic_DNA"/>
</dbReference>
<dbReference type="Pfam" id="PF01476">
    <property type="entry name" value="LysM"/>
    <property type="match status" value="1"/>
</dbReference>
<dbReference type="Pfam" id="PF01464">
    <property type="entry name" value="SLT"/>
    <property type="match status" value="1"/>
</dbReference>
<dbReference type="SMART" id="SM00257">
    <property type="entry name" value="LysM"/>
    <property type="match status" value="1"/>
</dbReference>
<dbReference type="InterPro" id="IPR036779">
    <property type="entry name" value="LysM_dom_sf"/>
</dbReference>
<proteinExistence type="predicted"/>
<dbReference type="PROSITE" id="PS51782">
    <property type="entry name" value="LYSM"/>
    <property type="match status" value="1"/>
</dbReference>
<dbReference type="SUPFAM" id="SSF54106">
    <property type="entry name" value="LysM domain"/>
    <property type="match status" value="1"/>
</dbReference>
<dbReference type="SUPFAM" id="SSF53955">
    <property type="entry name" value="Lysozyme-like"/>
    <property type="match status" value="1"/>
</dbReference>
<accession>X1S0D8</accession>